<dbReference type="GO" id="GO:0005739">
    <property type="term" value="C:mitochondrion"/>
    <property type="evidence" value="ECO:0007669"/>
    <property type="project" value="TreeGrafter"/>
</dbReference>
<dbReference type="InterPro" id="IPR036291">
    <property type="entry name" value="NAD(P)-bd_dom_sf"/>
</dbReference>
<evidence type="ECO:0000259" key="1">
    <source>
        <dbReference type="SMART" id="SM00829"/>
    </source>
</evidence>
<comment type="caution">
    <text evidence="2">The sequence shown here is derived from an EMBL/GenBank/DDBJ whole genome shotgun (WGS) entry which is preliminary data.</text>
</comment>
<dbReference type="Proteomes" id="UP001362999">
    <property type="component" value="Unassembled WGS sequence"/>
</dbReference>
<dbReference type="Gene3D" id="3.40.50.720">
    <property type="entry name" value="NAD(P)-binding Rossmann-like Domain"/>
    <property type="match status" value="1"/>
</dbReference>
<evidence type="ECO:0000313" key="3">
    <source>
        <dbReference type="Proteomes" id="UP001362999"/>
    </source>
</evidence>
<accession>A0AAW0BEA0</accession>
<dbReference type="Gene3D" id="3.90.180.10">
    <property type="entry name" value="Medium-chain alcohol dehydrogenases, catalytic domain"/>
    <property type="match status" value="1"/>
</dbReference>
<dbReference type="CDD" id="cd08267">
    <property type="entry name" value="MDR1"/>
    <property type="match status" value="1"/>
</dbReference>
<dbReference type="SUPFAM" id="SSF51735">
    <property type="entry name" value="NAD(P)-binding Rossmann-fold domains"/>
    <property type="match status" value="1"/>
</dbReference>
<name>A0AAW0BEA0_9AGAR</name>
<dbReference type="InterPro" id="IPR050700">
    <property type="entry name" value="YIM1/Zinc_Alcohol_DH_Fams"/>
</dbReference>
<dbReference type="PANTHER" id="PTHR11695:SF294">
    <property type="entry name" value="RETICULON-4-INTERACTING PROTEIN 1, MITOCHONDRIAL"/>
    <property type="match status" value="1"/>
</dbReference>
<dbReference type="Pfam" id="PF13602">
    <property type="entry name" value="ADH_zinc_N_2"/>
    <property type="match status" value="1"/>
</dbReference>
<evidence type="ECO:0000313" key="2">
    <source>
        <dbReference type="EMBL" id="KAK7023940.1"/>
    </source>
</evidence>
<organism evidence="2 3">
    <name type="scientific">Favolaschia claudopus</name>
    <dbReference type="NCBI Taxonomy" id="2862362"/>
    <lineage>
        <taxon>Eukaryota</taxon>
        <taxon>Fungi</taxon>
        <taxon>Dikarya</taxon>
        <taxon>Basidiomycota</taxon>
        <taxon>Agaricomycotina</taxon>
        <taxon>Agaricomycetes</taxon>
        <taxon>Agaricomycetidae</taxon>
        <taxon>Agaricales</taxon>
        <taxon>Marasmiineae</taxon>
        <taxon>Mycenaceae</taxon>
        <taxon>Favolaschia</taxon>
    </lineage>
</organism>
<dbReference type="InterPro" id="IPR013154">
    <property type="entry name" value="ADH-like_N"/>
</dbReference>
<dbReference type="AlphaFoldDB" id="A0AAW0BEA0"/>
<dbReference type="InterPro" id="IPR011032">
    <property type="entry name" value="GroES-like_sf"/>
</dbReference>
<dbReference type="Pfam" id="PF08240">
    <property type="entry name" value="ADH_N"/>
    <property type="match status" value="1"/>
</dbReference>
<dbReference type="SMART" id="SM00829">
    <property type="entry name" value="PKS_ER"/>
    <property type="match status" value="1"/>
</dbReference>
<dbReference type="EMBL" id="JAWWNJ010000035">
    <property type="protein sequence ID" value="KAK7023940.1"/>
    <property type="molecule type" value="Genomic_DNA"/>
</dbReference>
<protein>
    <submittedName>
        <fullName evidence="2">Alcohol dehydrogenase protein</fullName>
    </submittedName>
</protein>
<gene>
    <name evidence="2" type="ORF">R3P38DRAFT_3535054</name>
</gene>
<feature type="domain" description="Enoyl reductase (ER)" evidence="1">
    <location>
        <begin position="17"/>
        <end position="326"/>
    </location>
</feature>
<dbReference type="SUPFAM" id="SSF50129">
    <property type="entry name" value="GroES-like"/>
    <property type="match status" value="1"/>
</dbReference>
<sequence length="331" mass="35851">MNRETKAWTFTYGGYPKALAQSTLPLDARPLQPSEIQVRVKAASLNPVDAQLMGYPLLPQLMPKPKGVGEDFSGVVEQAGAKSGFKAGDEVFGMVDFLSGGTLRETMRINTEKAAIVRKPTDWSWEQAAALPLVWLTAKTAIARAAPYVKNGKIAVLGGGSSSGMYAVYLANQRGWTVITTCSAAKAELVRSLGASEIVDYTKTDVRQGVKALEPDAIIDCVGGKECVGIAKRYVTIVGDKTDRLSPGGMYTYFWNPQMMLRALSGTIGLGRSYTCINLELKQSLLEDIVQLPKDKIIIDSCYGFYQVKEAFDKLKAGRTTGKIMITVEAA</sequence>
<dbReference type="GO" id="GO:0016491">
    <property type="term" value="F:oxidoreductase activity"/>
    <property type="evidence" value="ECO:0007669"/>
    <property type="project" value="InterPro"/>
</dbReference>
<reference evidence="2 3" key="1">
    <citation type="journal article" date="2024" name="J Genomics">
        <title>Draft genome sequencing and assembly of Favolaschia claudopus CIRM-BRFM 2984 isolated from oak limbs.</title>
        <authorList>
            <person name="Navarro D."/>
            <person name="Drula E."/>
            <person name="Chaduli D."/>
            <person name="Cazenave R."/>
            <person name="Ahrendt S."/>
            <person name="Wang J."/>
            <person name="Lipzen A."/>
            <person name="Daum C."/>
            <person name="Barry K."/>
            <person name="Grigoriev I.V."/>
            <person name="Favel A."/>
            <person name="Rosso M.N."/>
            <person name="Martin F."/>
        </authorList>
    </citation>
    <scope>NUCLEOTIDE SEQUENCE [LARGE SCALE GENOMIC DNA]</scope>
    <source>
        <strain evidence="2 3">CIRM-BRFM 2984</strain>
    </source>
</reference>
<dbReference type="PANTHER" id="PTHR11695">
    <property type="entry name" value="ALCOHOL DEHYDROGENASE RELATED"/>
    <property type="match status" value="1"/>
</dbReference>
<keyword evidence="3" id="KW-1185">Reference proteome</keyword>
<proteinExistence type="predicted"/>
<dbReference type="InterPro" id="IPR020843">
    <property type="entry name" value="ER"/>
</dbReference>